<dbReference type="InterPro" id="IPR036955">
    <property type="entry name" value="AP2/ERF_dom_sf"/>
</dbReference>
<dbReference type="PANTHER" id="PTHR32467:SF90">
    <property type="entry name" value="AP2-LIKE ETHYLENE-RESPONSIVE TRANSCRIPTION FACTOR AIL1"/>
    <property type="match status" value="1"/>
</dbReference>
<dbReference type="PANTHER" id="PTHR32467">
    <property type="entry name" value="AP2-LIKE ETHYLENE-RESPONSIVE TRANSCRIPTION FACTOR"/>
    <property type="match status" value="1"/>
</dbReference>
<sequence>MATAKTMTTMLRMPQAAVLVLRLKQWRSSASATGRVTGRILGDVLPVLRRAPEVFDDGNASAFANKVVQTRMAFARCLEGAKTPLVPTTANTLHVDCSTLATLLLARAGTGPPQPPAAVNGRVLDLRAAMAAAAAASSQTAGTFKEKAFGYRGVARRKRRWEAHVWRHGRQAYLGGYRDEIEAARAYDMAVLKIRGKEADTNFPRDNYLEELREMRASEMSVEDFIVCMRDRAKRRFKALKEEEQERRAKFLAGLVKRQANASASAANGNGLLLAKLCSLSSGPLLKSIPSHDLHQMVQAVGQLKQQQTGGRCDGEGGSVQGAGQASGREELTSAKTQGNETTNNRRALPRFL</sequence>
<name>A0A7S3CFR5_9CHLO</name>
<evidence type="ECO:0000259" key="7">
    <source>
        <dbReference type="PROSITE" id="PS51032"/>
    </source>
</evidence>
<dbReference type="GO" id="GO:0003700">
    <property type="term" value="F:DNA-binding transcription factor activity"/>
    <property type="evidence" value="ECO:0007669"/>
    <property type="project" value="InterPro"/>
</dbReference>
<dbReference type="PRINTS" id="PR00367">
    <property type="entry name" value="ETHRSPELEMNT"/>
</dbReference>
<evidence type="ECO:0000256" key="6">
    <source>
        <dbReference type="SAM" id="MobiDB-lite"/>
    </source>
</evidence>
<organism evidence="8">
    <name type="scientific">Chloropicon roscoffensis</name>
    <dbReference type="NCBI Taxonomy" id="1461544"/>
    <lineage>
        <taxon>Eukaryota</taxon>
        <taxon>Viridiplantae</taxon>
        <taxon>Chlorophyta</taxon>
        <taxon>Chloropicophyceae</taxon>
        <taxon>Chloropicales</taxon>
        <taxon>Chloropicaceae</taxon>
        <taxon>Chloropicon</taxon>
    </lineage>
</organism>
<comment type="subcellular location">
    <subcellularLocation>
        <location evidence="1">Nucleus</location>
    </subcellularLocation>
</comment>
<gene>
    <name evidence="8" type="ORF">CROS1456_LOCUS8104</name>
</gene>
<evidence type="ECO:0000313" key="8">
    <source>
        <dbReference type="EMBL" id="CAE0195013.1"/>
    </source>
</evidence>
<dbReference type="SUPFAM" id="SSF54171">
    <property type="entry name" value="DNA-binding domain"/>
    <property type="match status" value="1"/>
</dbReference>
<dbReference type="SMART" id="SM00380">
    <property type="entry name" value="AP2"/>
    <property type="match status" value="1"/>
</dbReference>
<dbReference type="CDD" id="cd00018">
    <property type="entry name" value="AP2"/>
    <property type="match status" value="1"/>
</dbReference>
<evidence type="ECO:0000256" key="3">
    <source>
        <dbReference type="ARBA" id="ARBA00023125"/>
    </source>
</evidence>
<keyword evidence="5" id="KW-0539">Nucleus</keyword>
<reference evidence="8" key="1">
    <citation type="submission" date="2021-01" db="EMBL/GenBank/DDBJ databases">
        <authorList>
            <person name="Corre E."/>
            <person name="Pelletier E."/>
            <person name="Niang G."/>
            <person name="Scheremetjew M."/>
            <person name="Finn R."/>
            <person name="Kale V."/>
            <person name="Holt S."/>
            <person name="Cochrane G."/>
            <person name="Meng A."/>
            <person name="Brown T."/>
            <person name="Cohen L."/>
        </authorList>
    </citation>
    <scope>NUCLEOTIDE SEQUENCE</scope>
    <source>
        <strain evidence="8">RCC1871</strain>
    </source>
</reference>
<keyword evidence="4" id="KW-0804">Transcription</keyword>
<dbReference type="AlphaFoldDB" id="A0A7S3CFR5"/>
<dbReference type="InterPro" id="IPR001471">
    <property type="entry name" value="AP2/ERF_dom"/>
</dbReference>
<dbReference type="EMBL" id="HBHZ01010529">
    <property type="protein sequence ID" value="CAE0195013.1"/>
    <property type="molecule type" value="Transcribed_RNA"/>
</dbReference>
<proteinExistence type="predicted"/>
<accession>A0A7S3CFR5</accession>
<feature type="domain" description="AP2/ERF" evidence="7">
    <location>
        <begin position="150"/>
        <end position="204"/>
    </location>
</feature>
<keyword evidence="2" id="KW-0805">Transcription regulation</keyword>
<dbReference type="GO" id="GO:0003677">
    <property type="term" value="F:DNA binding"/>
    <property type="evidence" value="ECO:0007669"/>
    <property type="project" value="UniProtKB-KW"/>
</dbReference>
<feature type="region of interest" description="Disordered" evidence="6">
    <location>
        <begin position="307"/>
        <end position="353"/>
    </location>
</feature>
<dbReference type="PROSITE" id="PS51032">
    <property type="entry name" value="AP2_ERF"/>
    <property type="match status" value="1"/>
</dbReference>
<evidence type="ECO:0000256" key="4">
    <source>
        <dbReference type="ARBA" id="ARBA00023163"/>
    </source>
</evidence>
<dbReference type="Gene3D" id="3.30.730.10">
    <property type="entry name" value="AP2/ERF domain"/>
    <property type="match status" value="1"/>
</dbReference>
<dbReference type="GO" id="GO:0005634">
    <property type="term" value="C:nucleus"/>
    <property type="evidence" value="ECO:0007669"/>
    <property type="project" value="UniProtKB-SubCell"/>
</dbReference>
<keyword evidence="3" id="KW-0238">DNA-binding</keyword>
<evidence type="ECO:0000256" key="2">
    <source>
        <dbReference type="ARBA" id="ARBA00023015"/>
    </source>
</evidence>
<dbReference type="InterPro" id="IPR016177">
    <property type="entry name" value="DNA-bd_dom_sf"/>
</dbReference>
<protein>
    <recommendedName>
        <fullName evidence="7">AP2/ERF domain-containing protein</fullName>
    </recommendedName>
</protein>
<evidence type="ECO:0000256" key="5">
    <source>
        <dbReference type="ARBA" id="ARBA00023242"/>
    </source>
</evidence>
<evidence type="ECO:0000256" key="1">
    <source>
        <dbReference type="ARBA" id="ARBA00004123"/>
    </source>
</evidence>
<feature type="compositionally biased region" description="Polar residues" evidence="6">
    <location>
        <begin position="334"/>
        <end position="346"/>
    </location>
</feature>